<keyword evidence="3" id="KW-1185">Reference proteome</keyword>
<feature type="compositionally biased region" description="Polar residues" evidence="1">
    <location>
        <begin position="87"/>
        <end position="105"/>
    </location>
</feature>
<dbReference type="AlphaFoldDB" id="M2VV32"/>
<dbReference type="GeneID" id="17086005"/>
<dbReference type="Gramene" id="EME27071">
    <property type="protein sequence ID" value="EME27071"/>
    <property type="gene ID" value="Gasu_52930"/>
</dbReference>
<organism evidence="2 3">
    <name type="scientific">Galdieria sulphuraria</name>
    <name type="common">Red alga</name>
    <dbReference type="NCBI Taxonomy" id="130081"/>
    <lineage>
        <taxon>Eukaryota</taxon>
        <taxon>Rhodophyta</taxon>
        <taxon>Bangiophyceae</taxon>
        <taxon>Galdieriales</taxon>
        <taxon>Galdieriaceae</taxon>
        <taxon>Galdieria</taxon>
    </lineage>
</organism>
<dbReference type="SUPFAM" id="SSF48452">
    <property type="entry name" value="TPR-like"/>
    <property type="match status" value="1"/>
</dbReference>
<protein>
    <submittedName>
        <fullName evidence="2">Uncharacterized protein</fullName>
    </submittedName>
</protein>
<dbReference type="KEGG" id="gsl:Gasu_52930"/>
<dbReference type="OrthoDB" id="10289076at2759"/>
<reference evidence="3" key="1">
    <citation type="journal article" date="2013" name="Science">
        <title>Gene transfer from bacteria and archaea facilitated evolution of an extremophilic eukaryote.</title>
        <authorList>
            <person name="Schonknecht G."/>
            <person name="Chen W.H."/>
            <person name="Ternes C.M."/>
            <person name="Barbier G.G."/>
            <person name="Shrestha R.P."/>
            <person name="Stanke M."/>
            <person name="Brautigam A."/>
            <person name="Baker B.J."/>
            <person name="Banfield J.F."/>
            <person name="Garavito R.M."/>
            <person name="Carr K."/>
            <person name="Wilkerson C."/>
            <person name="Rensing S.A."/>
            <person name="Gagneul D."/>
            <person name="Dickenson N.E."/>
            <person name="Oesterhelt C."/>
            <person name="Lercher M.J."/>
            <person name="Weber A.P."/>
        </authorList>
    </citation>
    <scope>NUCLEOTIDE SEQUENCE [LARGE SCALE GENOMIC DNA]</scope>
    <source>
        <strain evidence="3">074W</strain>
    </source>
</reference>
<feature type="region of interest" description="Disordered" evidence="1">
    <location>
        <begin position="73"/>
        <end position="108"/>
    </location>
</feature>
<dbReference type="EMBL" id="KB454537">
    <property type="protein sequence ID" value="EME27071.1"/>
    <property type="molecule type" value="Genomic_DNA"/>
</dbReference>
<dbReference type="InterPro" id="IPR011990">
    <property type="entry name" value="TPR-like_helical_dom_sf"/>
</dbReference>
<proteinExistence type="predicted"/>
<name>M2VV32_GALSU</name>
<dbReference type="Proteomes" id="UP000030680">
    <property type="component" value="Unassembled WGS sequence"/>
</dbReference>
<accession>M2VV32</accession>
<evidence type="ECO:0000313" key="2">
    <source>
        <dbReference type="EMBL" id="EME27071.1"/>
    </source>
</evidence>
<gene>
    <name evidence="2" type="ORF">Gasu_52930</name>
</gene>
<dbReference type="RefSeq" id="XP_005703591.1">
    <property type="nucleotide sequence ID" value="XM_005703534.1"/>
</dbReference>
<sequence>MAYFMGFVDIKVSALSYVHKGCLKATPTVSRPLQSNNLHNKGRSHMLFRGKTQRHDRRYLSWNYCCLANKEEEKNKDSQLGEERSEPLSTDQQEANSYSNGTNRAPSFALPTIEGTVEPRLSLYSPQATLSEEERLARIREISNLPEGTFELEWNKVEQLSQFYEETHPWPAFLRATVYERYDRFEQAVEEMNQSIMSGLNLPDPLERRASLFLRMGRWKEAVESFDEAIVLNIYGLGNELSSLHQIREEIEPYLPEWSGPPLNIQRAAAYYFMERYDDARECVAIDGLLDKQSNEGALWVLAIKAKSTDKNSAIAEATEDWVQPKVMDFSLERLWQLYSTPSMTTSEVEKEFEQLPPNISCIVSFYMGLYFDSFESNSQQRDKWWKKTCDAKLEKKHFWQWIAERKLA</sequence>
<feature type="compositionally biased region" description="Basic and acidic residues" evidence="1">
    <location>
        <begin position="73"/>
        <end position="86"/>
    </location>
</feature>
<evidence type="ECO:0000256" key="1">
    <source>
        <dbReference type="SAM" id="MobiDB-lite"/>
    </source>
</evidence>
<dbReference type="Gene3D" id="1.25.40.10">
    <property type="entry name" value="Tetratricopeptide repeat domain"/>
    <property type="match status" value="1"/>
</dbReference>
<evidence type="ECO:0000313" key="3">
    <source>
        <dbReference type="Proteomes" id="UP000030680"/>
    </source>
</evidence>